<dbReference type="PANTHER" id="PTHR32063">
    <property type="match status" value="1"/>
</dbReference>
<name>A0A1G6ZAM3_9PROT</name>
<evidence type="ECO:0000256" key="1">
    <source>
        <dbReference type="ARBA" id="ARBA00004651"/>
    </source>
</evidence>
<dbReference type="Gene3D" id="3.30.70.1430">
    <property type="entry name" value="Multidrug efflux transporter AcrB pore domain"/>
    <property type="match status" value="2"/>
</dbReference>
<dbReference type="InterPro" id="IPR027463">
    <property type="entry name" value="AcrB_DN_DC_subdom"/>
</dbReference>
<keyword evidence="6 8" id="KW-1133">Transmembrane helix</keyword>
<organism evidence="9 10">
    <name type="scientific">Belnapia rosea</name>
    <dbReference type="NCBI Taxonomy" id="938405"/>
    <lineage>
        <taxon>Bacteria</taxon>
        <taxon>Pseudomonadati</taxon>
        <taxon>Pseudomonadota</taxon>
        <taxon>Alphaproteobacteria</taxon>
        <taxon>Acetobacterales</taxon>
        <taxon>Roseomonadaceae</taxon>
        <taxon>Belnapia</taxon>
    </lineage>
</organism>
<dbReference type="Proteomes" id="UP000198925">
    <property type="component" value="Unassembled WGS sequence"/>
</dbReference>
<keyword evidence="5 8" id="KW-0812">Transmembrane</keyword>
<dbReference type="GO" id="GO:0008324">
    <property type="term" value="F:monoatomic cation transmembrane transporter activity"/>
    <property type="evidence" value="ECO:0007669"/>
    <property type="project" value="InterPro"/>
</dbReference>
<protein>
    <submittedName>
        <fullName evidence="9">Cobalt-zinc-cadmium resistance protein CzcA</fullName>
    </submittedName>
</protein>
<feature type="transmembrane region" description="Helical" evidence="8">
    <location>
        <begin position="909"/>
        <end position="928"/>
    </location>
</feature>
<keyword evidence="4" id="KW-1003">Cell membrane</keyword>
<feature type="transmembrane region" description="Helical" evidence="8">
    <location>
        <begin position="1038"/>
        <end position="1062"/>
    </location>
</feature>
<evidence type="ECO:0000313" key="10">
    <source>
        <dbReference type="Proteomes" id="UP000198925"/>
    </source>
</evidence>
<dbReference type="InterPro" id="IPR004763">
    <property type="entry name" value="CusA-like"/>
</dbReference>
<evidence type="ECO:0000256" key="7">
    <source>
        <dbReference type="ARBA" id="ARBA00023136"/>
    </source>
</evidence>
<sequence length="1087" mass="115293">MIAPILDFAVRQRWLVVLLVAAAAGFGLRALQSLPVDAVPDITNNQVQINTLAPALSPIEVEKQVTFPVETALAGIRGLQSTRSLSRNGFSQVVAIFRDEVDIYYARQQVLERLTEARELLPPEVEPRMGPISTGLGEITMWTLDWAPRREGDVAREGRPGWQADGGYLTPEGGRLSTELERTAYLRTLQDWVIRPQLRHLPGVAGVDSIGGIVKQYHVQPDPARLIGLGLSFADIAEALERNNASRGAAYLERGGEGYVVRSGGRLETLEDIRAVVVATREGVPVRVGDIARVETGRELRTGSASAGGREAVVGTALMLIGENSRTVATAVTARLAGIGRTLPPGVQLRTVLNRTELVDATIRTVARNLAEGALLVVVVLFLLLGNLRAAVVTALVIPVTMLLTATGMLEGGISANLMSLGALDFGLIVDGAVIIAENSLRHLAERQQALGRALRLEERLETVAASAREMIRPSVFGQAIIILVYVPLLAFQGVEGKMFAPMALTVILALAMAFILSLTFVPAMIALAVTGPVREGDNGPIRGLKRAYAPALRLALRRPEPVIGAAALLFLGALLLGGRLGSEFIPQLDEGNIALHALRIPSTSLSQSQAMQLQVEGTVSRFPEVAVIFSKTGTAEVAADPMPPNVSDAFIILKPRDQWPDPSLPKAELVRRIEAAVTRLPGNNYEFTQPIQMRFNELLAGTRGDLAVKVFGEEFGPMLAAANRIASVLRGIRGAEDVRVEQVAGLPFLDITIDKAEIARRGLSLSAVQDVIGTAIGGREAGWIFEGDRRFAIVVRLPEAVRSDIEALRNLPVALPGGGSQGAGAGAGAASVPLRSLAAFRLTEGPNQVSRENGQRRVVVTANIRGRDITSVVAEAEAAVAREVRLPPGHAITWGGQFENLAAARQRLMVVVPGCFFLIFLLLYTALGSPRDALLVFSAVPLALTGGIALLWLRGMPLSVSAAVGFIALSGVAVLNGLVMLTHVRQLRLAGLGREAAIRQGAMDRLRPVVMTALVASLGFVPMALATGPGAEVQKPIATVVIGGLVTATLLTLVVLPALYARLGSAEAPAMQVRPSSRKGAAAGMT</sequence>
<dbReference type="STRING" id="938405.SAMN02927895_01271"/>
<keyword evidence="3" id="KW-0813">Transport</keyword>
<dbReference type="Gene3D" id="3.30.70.1320">
    <property type="entry name" value="Multidrug efflux transporter AcrB pore domain like"/>
    <property type="match status" value="1"/>
</dbReference>
<feature type="transmembrane region" description="Helical" evidence="8">
    <location>
        <begin position="935"/>
        <end position="954"/>
    </location>
</feature>
<evidence type="ECO:0000256" key="4">
    <source>
        <dbReference type="ARBA" id="ARBA00022475"/>
    </source>
</evidence>
<gene>
    <name evidence="9" type="ORF">SAMN04487779_101625</name>
</gene>
<dbReference type="SUPFAM" id="SSF82693">
    <property type="entry name" value="Multidrug efflux transporter AcrB pore domain, PN1, PN2, PC1 and PC2 subdomains"/>
    <property type="match status" value="2"/>
</dbReference>
<comment type="subcellular location">
    <subcellularLocation>
        <location evidence="1">Cell membrane</location>
        <topology evidence="1">Multi-pass membrane protein</topology>
    </subcellularLocation>
</comment>
<keyword evidence="7 8" id="KW-0472">Membrane</keyword>
<dbReference type="PRINTS" id="PR00702">
    <property type="entry name" value="ACRIFLAVINRP"/>
</dbReference>
<evidence type="ECO:0000256" key="2">
    <source>
        <dbReference type="ARBA" id="ARBA00010942"/>
    </source>
</evidence>
<comment type="similarity">
    <text evidence="2">Belongs to the resistance-nodulation-cell division (RND) (TC 2.A.6) family.</text>
</comment>
<dbReference type="RefSeq" id="WP_090664501.1">
    <property type="nucleotide sequence ID" value="NZ_FMZX01000016.1"/>
</dbReference>
<feature type="transmembrane region" description="Helical" evidence="8">
    <location>
        <begin position="476"/>
        <end position="495"/>
    </location>
</feature>
<feature type="transmembrane region" description="Helical" evidence="8">
    <location>
        <begin position="563"/>
        <end position="581"/>
    </location>
</feature>
<dbReference type="SUPFAM" id="SSF82714">
    <property type="entry name" value="Multidrug efflux transporter AcrB TolC docking domain, DN and DC subdomains"/>
    <property type="match status" value="2"/>
</dbReference>
<dbReference type="Gene3D" id="3.30.2090.10">
    <property type="entry name" value="Multidrug efflux transporter AcrB TolC docking domain, DN and DC subdomains"/>
    <property type="match status" value="2"/>
</dbReference>
<dbReference type="Gene3D" id="3.30.70.1440">
    <property type="entry name" value="Multidrug efflux transporter AcrB pore domain"/>
    <property type="match status" value="1"/>
</dbReference>
<evidence type="ECO:0000313" key="9">
    <source>
        <dbReference type="EMBL" id="SDD99571.1"/>
    </source>
</evidence>
<dbReference type="AlphaFoldDB" id="A0A1G6ZAM3"/>
<dbReference type="NCBIfam" id="TIGR00914">
    <property type="entry name" value="2A0601"/>
    <property type="match status" value="1"/>
</dbReference>
<accession>A0A1G6ZAM3</accession>
<dbReference type="GO" id="GO:0005886">
    <property type="term" value="C:plasma membrane"/>
    <property type="evidence" value="ECO:0007669"/>
    <property type="project" value="UniProtKB-SubCell"/>
</dbReference>
<evidence type="ECO:0000256" key="6">
    <source>
        <dbReference type="ARBA" id="ARBA00022989"/>
    </source>
</evidence>
<feature type="transmembrane region" description="Helical" evidence="8">
    <location>
        <begin position="507"/>
        <end position="530"/>
    </location>
</feature>
<feature type="transmembrane region" description="Helical" evidence="8">
    <location>
        <begin position="960"/>
        <end position="985"/>
    </location>
</feature>
<dbReference type="Gene3D" id="1.20.1640.10">
    <property type="entry name" value="Multidrug efflux transporter AcrB transmembrane domain"/>
    <property type="match status" value="3"/>
</dbReference>
<dbReference type="InterPro" id="IPR001036">
    <property type="entry name" value="Acrflvin-R"/>
</dbReference>
<dbReference type="EMBL" id="FMZX01000016">
    <property type="protein sequence ID" value="SDD99571.1"/>
    <property type="molecule type" value="Genomic_DNA"/>
</dbReference>
<evidence type="ECO:0000256" key="3">
    <source>
        <dbReference type="ARBA" id="ARBA00022448"/>
    </source>
</evidence>
<dbReference type="PANTHER" id="PTHR32063:SF24">
    <property type="entry name" value="CATION EFFLUX SYSTEM (ACRB_ACRD_ACRF FAMILY)"/>
    <property type="match status" value="1"/>
</dbReference>
<reference evidence="9 10" key="1">
    <citation type="submission" date="2016-10" db="EMBL/GenBank/DDBJ databases">
        <authorList>
            <person name="de Groot N.N."/>
        </authorList>
    </citation>
    <scope>NUCLEOTIDE SEQUENCE [LARGE SCALE GENOMIC DNA]</scope>
    <source>
        <strain evidence="9 10">CPCC 100156</strain>
    </source>
</reference>
<keyword evidence="10" id="KW-1185">Reference proteome</keyword>
<evidence type="ECO:0000256" key="5">
    <source>
        <dbReference type="ARBA" id="ARBA00022692"/>
    </source>
</evidence>
<dbReference type="SUPFAM" id="SSF82866">
    <property type="entry name" value="Multidrug efflux transporter AcrB transmembrane domain"/>
    <property type="match status" value="2"/>
</dbReference>
<evidence type="ECO:0000256" key="8">
    <source>
        <dbReference type="SAM" id="Phobius"/>
    </source>
</evidence>
<proteinExistence type="inferred from homology"/>
<feature type="transmembrane region" description="Helical" evidence="8">
    <location>
        <begin position="1006"/>
        <end position="1026"/>
    </location>
</feature>
<dbReference type="Pfam" id="PF00873">
    <property type="entry name" value="ACR_tran"/>
    <property type="match status" value="1"/>
</dbReference>
<dbReference type="GO" id="GO:0042910">
    <property type="term" value="F:xenobiotic transmembrane transporter activity"/>
    <property type="evidence" value="ECO:0007669"/>
    <property type="project" value="TreeGrafter"/>
</dbReference>